<evidence type="ECO:0000313" key="3">
    <source>
        <dbReference type="Proteomes" id="UP001596978"/>
    </source>
</evidence>
<reference evidence="3" key="1">
    <citation type="journal article" date="2019" name="Int. J. Syst. Evol. Microbiol.">
        <title>The Global Catalogue of Microorganisms (GCM) 10K type strain sequencing project: providing services to taxonomists for standard genome sequencing and annotation.</title>
        <authorList>
            <consortium name="The Broad Institute Genomics Platform"/>
            <consortium name="The Broad Institute Genome Sequencing Center for Infectious Disease"/>
            <person name="Wu L."/>
            <person name="Ma J."/>
        </authorList>
    </citation>
    <scope>NUCLEOTIDE SEQUENCE [LARGE SCALE GENOMIC DNA]</scope>
    <source>
        <strain evidence="3">CCUG 62952</strain>
    </source>
</reference>
<organism evidence="2 3">
    <name type="scientific">Sungkyunkwania multivorans</name>
    <dbReference type="NCBI Taxonomy" id="1173618"/>
    <lineage>
        <taxon>Bacteria</taxon>
        <taxon>Pseudomonadati</taxon>
        <taxon>Bacteroidota</taxon>
        <taxon>Flavobacteriia</taxon>
        <taxon>Flavobacteriales</taxon>
        <taxon>Flavobacteriaceae</taxon>
        <taxon>Sungkyunkwania</taxon>
    </lineage>
</organism>
<dbReference type="RefSeq" id="WP_386402971.1">
    <property type="nucleotide sequence ID" value="NZ_JBHTJH010000002.1"/>
</dbReference>
<sequence length="96" mass="10933">MSELSKIIERLENNVKQLLQEREALRVENQRLSNEISVFEGALADKEALLSNWQEKYDSLKMANSMVGSNESKTAAKLKINTLIREIDHCIAQLSD</sequence>
<comment type="caution">
    <text evidence="2">The sequence shown here is derived from an EMBL/GenBank/DDBJ whole genome shotgun (WGS) entry which is preliminary data.</text>
</comment>
<accession>A0ABW3CWF4</accession>
<dbReference type="Proteomes" id="UP001596978">
    <property type="component" value="Unassembled WGS sequence"/>
</dbReference>
<proteinExistence type="predicted"/>
<evidence type="ECO:0000313" key="2">
    <source>
        <dbReference type="EMBL" id="MFD0860928.1"/>
    </source>
</evidence>
<dbReference type="Gene3D" id="1.10.287.1490">
    <property type="match status" value="1"/>
</dbReference>
<name>A0ABW3CWF4_9FLAO</name>
<gene>
    <name evidence="2" type="ORF">ACFQ1M_01805</name>
</gene>
<keyword evidence="1" id="KW-0175">Coiled coil</keyword>
<evidence type="ECO:0000256" key="1">
    <source>
        <dbReference type="SAM" id="Coils"/>
    </source>
</evidence>
<keyword evidence="3" id="KW-1185">Reference proteome</keyword>
<feature type="coiled-coil region" evidence="1">
    <location>
        <begin position="1"/>
        <end position="63"/>
    </location>
</feature>
<protein>
    <submittedName>
        <fullName evidence="2">Uncharacterized protein</fullName>
    </submittedName>
</protein>
<dbReference type="EMBL" id="JBHTJH010000002">
    <property type="protein sequence ID" value="MFD0860928.1"/>
    <property type="molecule type" value="Genomic_DNA"/>
</dbReference>